<name>A0AAN9FSG9_CLITE</name>
<reference evidence="1 2" key="1">
    <citation type="submission" date="2024-01" db="EMBL/GenBank/DDBJ databases">
        <title>The genomes of 5 underutilized Papilionoideae crops provide insights into root nodulation and disease resistance.</title>
        <authorList>
            <person name="Yuan L."/>
        </authorList>
    </citation>
    <scope>NUCLEOTIDE SEQUENCE [LARGE SCALE GENOMIC DNA]</scope>
    <source>
        <strain evidence="1">LY-2023</strain>
        <tissue evidence="1">Leaf</tissue>
    </source>
</reference>
<evidence type="ECO:0000313" key="2">
    <source>
        <dbReference type="Proteomes" id="UP001359559"/>
    </source>
</evidence>
<gene>
    <name evidence="1" type="ORF">RJT34_25643</name>
</gene>
<evidence type="ECO:0000313" key="1">
    <source>
        <dbReference type="EMBL" id="KAK7280579.1"/>
    </source>
</evidence>
<comment type="caution">
    <text evidence="1">The sequence shown here is derived from an EMBL/GenBank/DDBJ whole genome shotgun (WGS) entry which is preliminary data.</text>
</comment>
<sequence length="82" mass="9320">MFVQQILFLSAESFAYSSSSSSSSSETHKLVLFSAGWDCNDLEHFLKLQSLLKMLVKVKKLMNLLVFLARKVIPHISIDKML</sequence>
<accession>A0AAN9FSG9</accession>
<proteinExistence type="predicted"/>
<organism evidence="1 2">
    <name type="scientific">Clitoria ternatea</name>
    <name type="common">Butterfly pea</name>
    <dbReference type="NCBI Taxonomy" id="43366"/>
    <lineage>
        <taxon>Eukaryota</taxon>
        <taxon>Viridiplantae</taxon>
        <taxon>Streptophyta</taxon>
        <taxon>Embryophyta</taxon>
        <taxon>Tracheophyta</taxon>
        <taxon>Spermatophyta</taxon>
        <taxon>Magnoliopsida</taxon>
        <taxon>eudicotyledons</taxon>
        <taxon>Gunneridae</taxon>
        <taxon>Pentapetalae</taxon>
        <taxon>rosids</taxon>
        <taxon>fabids</taxon>
        <taxon>Fabales</taxon>
        <taxon>Fabaceae</taxon>
        <taxon>Papilionoideae</taxon>
        <taxon>50 kb inversion clade</taxon>
        <taxon>NPAAA clade</taxon>
        <taxon>indigoferoid/millettioid clade</taxon>
        <taxon>Phaseoleae</taxon>
        <taxon>Clitoria</taxon>
    </lineage>
</organism>
<dbReference type="AlphaFoldDB" id="A0AAN9FSG9"/>
<dbReference type="EMBL" id="JAYKXN010000006">
    <property type="protein sequence ID" value="KAK7280579.1"/>
    <property type="molecule type" value="Genomic_DNA"/>
</dbReference>
<protein>
    <submittedName>
        <fullName evidence="1">Uncharacterized protein</fullName>
    </submittedName>
</protein>
<keyword evidence="2" id="KW-1185">Reference proteome</keyword>
<dbReference type="Proteomes" id="UP001359559">
    <property type="component" value="Unassembled WGS sequence"/>
</dbReference>